<name>A0A4P7IED7_9ACTN</name>
<dbReference type="RefSeq" id="WP_135266882.1">
    <property type="nucleotide sequence ID" value="NZ_CP038436.1"/>
</dbReference>
<feature type="domain" description="HNH nuclease" evidence="2">
    <location>
        <begin position="377"/>
        <end position="438"/>
    </location>
</feature>
<proteinExistence type="predicted"/>
<keyword evidence="4" id="KW-1185">Reference proteome</keyword>
<protein>
    <submittedName>
        <fullName evidence="3">HNH endonuclease</fullName>
    </submittedName>
</protein>
<dbReference type="Proteomes" id="UP000294853">
    <property type="component" value="Chromosome"/>
</dbReference>
<feature type="region of interest" description="Disordered" evidence="1">
    <location>
        <begin position="476"/>
        <end position="504"/>
    </location>
</feature>
<dbReference type="OrthoDB" id="3778721at2"/>
<dbReference type="InterPro" id="IPR003870">
    <property type="entry name" value="DUF222"/>
</dbReference>
<dbReference type="AlphaFoldDB" id="A0A4P7IED7"/>
<evidence type="ECO:0000256" key="1">
    <source>
        <dbReference type="SAM" id="MobiDB-lite"/>
    </source>
</evidence>
<sequence length="504" mass="54308">MPATTATTTQPGSAAALLAAVKAERVVEQAAAARQLTLAAEWAGLHPPESIHHAAGFTVPGCEHEEPLAGPGTPLVAEFCCAELGAVLGVSTTAAKRLIGNALELRHRLPRLWKAVQSGQVPAWRARLVAEATAHASPALPIEAAGWVDAQVAAVAGKVGAAQLDRLVTEAITRFQLDTTDPDDERSPGENRHVTIEKDIVSRCGTISVNASLDLIDALDLDHTLTHHAATLKALGSTESLDARRATALGHLARTQTSLDLAGLLGHDSSAAERGSVVEDGQPTSVVEPSSVAEEARQRRLETPAARQLVLHIHLTAAAVGGGIVFDHLGRMEEGMRLLLLDQVRSWCADSHTKVVLKPVIDLNQPLRADGYAIPDRIRERVVLRDRTCVFPHCTRPARRCQVDHIIPYDHDAVSEGRPQPGPTETANLATLCTFHHRLKTHTGWRYTMVEPGVFEWTSPHGHRYLREHDGTTALAESGFETGLRPSSTTERRRPSSTSEGQRH</sequence>
<dbReference type="EMBL" id="CP038436">
    <property type="protein sequence ID" value="QBX54913.1"/>
    <property type="molecule type" value="Genomic_DNA"/>
</dbReference>
<evidence type="ECO:0000313" key="3">
    <source>
        <dbReference type="EMBL" id="QBX54913.1"/>
    </source>
</evidence>
<dbReference type="InterPro" id="IPR003615">
    <property type="entry name" value="HNH_nuc"/>
</dbReference>
<accession>A0A4P7IED7</accession>
<dbReference type="GO" id="GO:0004519">
    <property type="term" value="F:endonuclease activity"/>
    <property type="evidence" value="ECO:0007669"/>
    <property type="project" value="UniProtKB-KW"/>
</dbReference>
<dbReference type="KEGG" id="nsn:EXE58_05190"/>
<keyword evidence="3" id="KW-0255">Endonuclease</keyword>
<keyword evidence="3" id="KW-0378">Hydrolase</keyword>
<organism evidence="3 4">
    <name type="scientific">Nocardioides seonyuensis</name>
    <dbReference type="NCBI Taxonomy" id="2518371"/>
    <lineage>
        <taxon>Bacteria</taxon>
        <taxon>Bacillati</taxon>
        <taxon>Actinomycetota</taxon>
        <taxon>Actinomycetes</taxon>
        <taxon>Propionibacteriales</taxon>
        <taxon>Nocardioidaceae</taxon>
        <taxon>Nocardioides</taxon>
    </lineage>
</organism>
<dbReference type="CDD" id="cd00085">
    <property type="entry name" value="HNHc"/>
    <property type="match status" value="1"/>
</dbReference>
<evidence type="ECO:0000259" key="2">
    <source>
        <dbReference type="SMART" id="SM00507"/>
    </source>
</evidence>
<reference evidence="3 4" key="1">
    <citation type="submission" date="2019-03" db="EMBL/GenBank/DDBJ databases">
        <title>Three New Species of Nocardioides, Nocardioides euryhalodurans sp. nov., Nocardioides seonyuensis sp. nov. and Nocardioides eburneoflavus sp. nov. Iolated from Soil.</title>
        <authorList>
            <person name="Roh S.G."/>
            <person name="Lee C."/>
            <person name="Kim M.-K."/>
            <person name="Kim S.B."/>
        </authorList>
    </citation>
    <scope>NUCLEOTIDE SEQUENCE [LARGE SCALE GENOMIC DNA]</scope>
    <source>
        <strain evidence="3 4">MMS17-SY207-3</strain>
    </source>
</reference>
<evidence type="ECO:0000313" key="4">
    <source>
        <dbReference type="Proteomes" id="UP000294853"/>
    </source>
</evidence>
<dbReference type="SMART" id="SM00507">
    <property type="entry name" value="HNHc"/>
    <property type="match status" value="1"/>
</dbReference>
<feature type="region of interest" description="Disordered" evidence="1">
    <location>
        <begin position="272"/>
        <end position="293"/>
    </location>
</feature>
<dbReference type="Pfam" id="PF02720">
    <property type="entry name" value="DUF222"/>
    <property type="match status" value="1"/>
</dbReference>
<gene>
    <name evidence="3" type="ORF">EXE58_05190</name>
</gene>
<dbReference type="Gene3D" id="1.10.30.50">
    <property type="match status" value="1"/>
</dbReference>
<keyword evidence="3" id="KW-0540">Nuclease</keyword>